<dbReference type="AlphaFoldDB" id="A0A914QAE1"/>
<sequence>MNCNQIGGHLASIHDGFANALMAQEATKHFHESTVTDFWIGATNLFGQQRQWNWTDGTILDFNEWKKGEPENATGLECAALSTTDGYWTSQDCFKPKPFVCATSLIPAYPTNVNCSIGWTYFPPTHSCYGTKFGGFVGGWTAAENYCENFNSHLPSIHSIAEFQFLSSYVFASQYDFWTGIFSSDSGRTWRSSDESEADFLKYGSWCSGHPLNQTGERCVYIGRVTPISCYIDNVCDSYTYHTLCKKSI</sequence>
<evidence type="ECO:0000313" key="3">
    <source>
        <dbReference type="WBParaSite" id="PDA_v2.g26131.t1"/>
    </source>
</evidence>
<name>A0A914QAE1_9BILA</name>
<reference evidence="3" key="1">
    <citation type="submission" date="2022-11" db="UniProtKB">
        <authorList>
            <consortium name="WormBaseParasite"/>
        </authorList>
    </citation>
    <scope>IDENTIFICATION</scope>
</reference>
<dbReference type="Proteomes" id="UP000887578">
    <property type="component" value="Unplaced"/>
</dbReference>
<dbReference type="PROSITE" id="PS50041">
    <property type="entry name" value="C_TYPE_LECTIN_2"/>
    <property type="match status" value="2"/>
</dbReference>
<dbReference type="WBParaSite" id="PDA_v2.g26131.t1">
    <property type="protein sequence ID" value="PDA_v2.g26131.t1"/>
    <property type="gene ID" value="PDA_v2.g26131"/>
</dbReference>
<dbReference type="PANTHER" id="PTHR22803">
    <property type="entry name" value="MANNOSE, PHOSPHOLIPASE, LECTIN RECEPTOR RELATED"/>
    <property type="match status" value="1"/>
</dbReference>
<accession>A0A914QAE1</accession>
<feature type="domain" description="C-type lectin" evidence="1">
    <location>
        <begin position="1"/>
        <end position="102"/>
    </location>
</feature>
<dbReference type="InterPro" id="IPR016187">
    <property type="entry name" value="CTDL_fold"/>
</dbReference>
<evidence type="ECO:0000313" key="2">
    <source>
        <dbReference type="Proteomes" id="UP000887578"/>
    </source>
</evidence>
<protein>
    <submittedName>
        <fullName evidence="3">C-type lectin domain-containing protein</fullName>
    </submittedName>
</protein>
<dbReference type="Pfam" id="PF00059">
    <property type="entry name" value="Lectin_C"/>
    <property type="match status" value="2"/>
</dbReference>
<dbReference type="InterPro" id="IPR016186">
    <property type="entry name" value="C-type_lectin-like/link_sf"/>
</dbReference>
<keyword evidence="2" id="KW-1185">Reference proteome</keyword>
<proteinExistence type="predicted"/>
<dbReference type="CDD" id="cd00037">
    <property type="entry name" value="CLECT"/>
    <property type="match status" value="2"/>
</dbReference>
<dbReference type="InterPro" id="IPR001304">
    <property type="entry name" value="C-type_lectin-like"/>
</dbReference>
<feature type="domain" description="C-type lectin" evidence="1">
    <location>
        <begin position="128"/>
        <end position="237"/>
    </location>
</feature>
<dbReference type="SUPFAM" id="SSF56436">
    <property type="entry name" value="C-type lectin-like"/>
    <property type="match status" value="2"/>
</dbReference>
<organism evidence="2 3">
    <name type="scientific">Panagrolaimus davidi</name>
    <dbReference type="NCBI Taxonomy" id="227884"/>
    <lineage>
        <taxon>Eukaryota</taxon>
        <taxon>Metazoa</taxon>
        <taxon>Ecdysozoa</taxon>
        <taxon>Nematoda</taxon>
        <taxon>Chromadorea</taxon>
        <taxon>Rhabditida</taxon>
        <taxon>Tylenchina</taxon>
        <taxon>Panagrolaimomorpha</taxon>
        <taxon>Panagrolaimoidea</taxon>
        <taxon>Panagrolaimidae</taxon>
        <taxon>Panagrolaimus</taxon>
    </lineage>
</organism>
<evidence type="ECO:0000259" key="1">
    <source>
        <dbReference type="PROSITE" id="PS50041"/>
    </source>
</evidence>
<dbReference type="SMART" id="SM00034">
    <property type="entry name" value="CLECT"/>
    <property type="match status" value="2"/>
</dbReference>
<dbReference type="InterPro" id="IPR050111">
    <property type="entry name" value="C-type_lectin/snaclec_domain"/>
</dbReference>
<dbReference type="Gene3D" id="3.10.100.10">
    <property type="entry name" value="Mannose-Binding Protein A, subunit A"/>
    <property type="match status" value="2"/>
</dbReference>